<keyword evidence="1" id="KW-1133">Transmembrane helix</keyword>
<dbReference type="RefSeq" id="WP_125366571.1">
    <property type="nucleotide sequence ID" value="NZ_JADILH010000003.1"/>
</dbReference>
<dbReference type="AlphaFoldDB" id="A0A427KF36"/>
<dbReference type="Proteomes" id="UP000275321">
    <property type="component" value="Unassembled WGS sequence"/>
</dbReference>
<dbReference type="Pfam" id="PF06961">
    <property type="entry name" value="DUF1294"/>
    <property type="match status" value="1"/>
</dbReference>
<reference evidence="2 3" key="1">
    <citation type="submission" date="2018-10" db="EMBL/GenBank/DDBJ databases">
        <title>Transmission dynamics of multidrug resistant bacteria on intensive care unit surfaces.</title>
        <authorList>
            <person name="D'Souza A.W."/>
            <person name="Potter R.F."/>
            <person name="Wallace M."/>
            <person name="Shupe A."/>
            <person name="Patel S."/>
            <person name="Sun S."/>
            <person name="Gul D."/>
            <person name="Kwon J.H."/>
            <person name="Andleeb S."/>
            <person name="Burnham C.-A.D."/>
            <person name="Dantas G."/>
        </authorList>
    </citation>
    <scope>NUCLEOTIDE SEQUENCE [LARGE SCALE GENOMIC DNA]</scope>
    <source>
        <strain evidence="2 3">EC_073</strain>
    </source>
</reference>
<evidence type="ECO:0000313" key="3">
    <source>
        <dbReference type="Proteomes" id="UP000275321"/>
    </source>
</evidence>
<accession>A0A427KF36</accession>
<dbReference type="EMBL" id="RHWT01000049">
    <property type="protein sequence ID" value="RSB25955.1"/>
    <property type="molecule type" value="Genomic_DNA"/>
</dbReference>
<feature type="transmembrane region" description="Helical" evidence="1">
    <location>
        <begin position="57"/>
        <end position="78"/>
    </location>
</feature>
<evidence type="ECO:0000313" key="2">
    <source>
        <dbReference type="EMBL" id="RSB25955.1"/>
    </source>
</evidence>
<name>A0A427KF36_ENTCL</name>
<sequence length="113" mass="12766">MTLNQFCFFILICAAFCSLLSAWPVAIWFLLINVLTMVIYGADKMAARKGMRRIPEVTLLVFGIVGGWPGAIMGQQIFRHKTQKQPFKTWFLLTVVVSIVATVALYHFGLIVR</sequence>
<dbReference type="InterPro" id="IPR010718">
    <property type="entry name" value="DUF1294"/>
</dbReference>
<proteinExistence type="predicted"/>
<feature type="transmembrane region" description="Helical" evidence="1">
    <location>
        <begin position="6"/>
        <end position="36"/>
    </location>
</feature>
<comment type="caution">
    <text evidence="2">The sequence shown here is derived from an EMBL/GenBank/DDBJ whole genome shotgun (WGS) entry which is preliminary data.</text>
</comment>
<organism evidence="2 3">
    <name type="scientific">Enterobacter cloacae</name>
    <dbReference type="NCBI Taxonomy" id="550"/>
    <lineage>
        <taxon>Bacteria</taxon>
        <taxon>Pseudomonadati</taxon>
        <taxon>Pseudomonadota</taxon>
        <taxon>Gammaproteobacteria</taxon>
        <taxon>Enterobacterales</taxon>
        <taxon>Enterobacteriaceae</taxon>
        <taxon>Enterobacter</taxon>
        <taxon>Enterobacter cloacae complex</taxon>
    </lineage>
</organism>
<keyword evidence="1" id="KW-0812">Transmembrane</keyword>
<evidence type="ECO:0000256" key="1">
    <source>
        <dbReference type="SAM" id="Phobius"/>
    </source>
</evidence>
<feature type="transmembrane region" description="Helical" evidence="1">
    <location>
        <begin position="90"/>
        <end position="112"/>
    </location>
</feature>
<keyword evidence="1" id="KW-0472">Membrane</keyword>
<protein>
    <submittedName>
        <fullName evidence="2">DUF1294 domain-containing protein</fullName>
    </submittedName>
</protein>
<gene>
    <name evidence="2" type="ORF">EGK68_23335</name>
</gene>